<dbReference type="InterPro" id="IPR005149">
    <property type="entry name" value="Tscrpt_reg_PadR_N"/>
</dbReference>
<sequence>MSIRNGLLALLSEQPAYGARLRSEFERRTGGTWPLNVGQVYTTLGRLERDGLVVADPEPDGEGRVTYRLTDEGRASVDAWFASAVTRATDPRDELTIKLALGVTLPGVDVPAVIQTQRADSLRHLQDLTRLKREALDTEDLAWELVLERSIFGTEAQVRWLDHMETRVRQAAAARRAGTSGAGTAERSDLDALATTERSAR</sequence>
<feature type="domain" description="Transcription regulator PadR C-terminal" evidence="3">
    <location>
        <begin position="92"/>
        <end position="166"/>
    </location>
</feature>
<dbReference type="OrthoDB" id="3186544at2"/>
<comment type="caution">
    <text evidence="4">The sequence shown here is derived from an EMBL/GenBank/DDBJ whole genome shotgun (WGS) entry which is preliminary data.</text>
</comment>
<evidence type="ECO:0000256" key="1">
    <source>
        <dbReference type="SAM" id="MobiDB-lite"/>
    </source>
</evidence>
<feature type="domain" description="Transcription regulator PadR N-terminal" evidence="2">
    <location>
        <begin position="7"/>
        <end position="77"/>
    </location>
</feature>
<name>A0A0B2BHI4_9ACTN</name>
<feature type="region of interest" description="Disordered" evidence="1">
    <location>
        <begin position="172"/>
        <end position="201"/>
    </location>
</feature>
<evidence type="ECO:0000313" key="4">
    <source>
        <dbReference type="EMBL" id="PJJ56980.1"/>
    </source>
</evidence>
<proteinExistence type="predicted"/>
<evidence type="ECO:0000259" key="2">
    <source>
        <dbReference type="Pfam" id="PF03551"/>
    </source>
</evidence>
<keyword evidence="5" id="KW-1185">Reference proteome</keyword>
<dbReference type="Gene3D" id="1.10.10.10">
    <property type="entry name" value="Winged helix-like DNA-binding domain superfamily/Winged helix DNA-binding domain"/>
    <property type="match status" value="1"/>
</dbReference>
<dbReference type="Pfam" id="PF10400">
    <property type="entry name" value="Vir_act_alpha_C"/>
    <property type="match status" value="1"/>
</dbReference>
<feature type="compositionally biased region" description="Low complexity" evidence="1">
    <location>
        <begin position="172"/>
        <end position="185"/>
    </location>
</feature>
<dbReference type="InterPro" id="IPR036388">
    <property type="entry name" value="WH-like_DNA-bd_sf"/>
</dbReference>
<reference evidence="4 5" key="1">
    <citation type="submission" date="2017-11" db="EMBL/GenBank/DDBJ databases">
        <title>Genomic Encyclopedia of Archaeal and Bacterial Type Strains, Phase II (KMG-II): From Individual Species to Whole Genera.</title>
        <authorList>
            <person name="Goeker M."/>
        </authorList>
    </citation>
    <scope>NUCLEOTIDE SEQUENCE [LARGE SCALE GENOMIC DNA]</scope>
    <source>
        <strain evidence="4 5">DSM 27763</strain>
    </source>
</reference>
<accession>A0A0B2BHI4</accession>
<dbReference type="PANTHER" id="PTHR43252">
    <property type="entry name" value="TRANSCRIPTIONAL REGULATOR YQJI"/>
    <property type="match status" value="1"/>
</dbReference>
<dbReference type="InterPro" id="IPR036390">
    <property type="entry name" value="WH_DNA-bd_sf"/>
</dbReference>
<gene>
    <name evidence="4" type="ORF">CLV56_1199</name>
</gene>
<dbReference type="AlphaFoldDB" id="A0A0B2BHI4"/>
<dbReference type="RefSeq" id="WP_039352751.1">
    <property type="nucleotide sequence ID" value="NZ_PGEZ01000001.1"/>
</dbReference>
<evidence type="ECO:0000313" key="5">
    <source>
        <dbReference type="Proteomes" id="UP000230842"/>
    </source>
</evidence>
<evidence type="ECO:0000259" key="3">
    <source>
        <dbReference type="Pfam" id="PF10400"/>
    </source>
</evidence>
<dbReference type="PANTHER" id="PTHR43252:SF6">
    <property type="entry name" value="NEGATIVE TRANSCRIPTION REGULATOR PADR"/>
    <property type="match status" value="1"/>
</dbReference>
<dbReference type="SUPFAM" id="SSF46785">
    <property type="entry name" value="Winged helix' DNA-binding domain"/>
    <property type="match status" value="1"/>
</dbReference>
<dbReference type="InterPro" id="IPR018309">
    <property type="entry name" value="Tscrpt_reg_PadR_C"/>
</dbReference>
<dbReference type="EMBL" id="PGEZ01000001">
    <property type="protein sequence ID" value="PJJ56980.1"/>
    <property type="molecule type" value="Genomic_DNA"/>
</dbReference>
<dbReference type="Pfam" id="PF03551">
    <property type="entry name" value="PadR"/>
    <property type="match status" value="1"/>
</dbReference>
<protein>
    <submittedName>
        <fullName evidence="4">Virulence activator alpha</fullName>
    </submittedName>
</protein>
<organism evidence="4 5">
    <name type="scientific">Mumia flava</name>
    <dbReference type="NCBI Taxonomy" id="1348852"/>
    <lineage>
        <taxon>Bacteria</taxon>
        <taxon>Bacillati</taxon>
        <taxon>Actinomycetota</taxon>
        <taxon>Actinomycetes</taxon>
        <taxon>Propionibacteriales</taxon>
        <taxon>Nocardioidaceae</taxon>
        <taxon>Mumia</taxon>
    </lineage>
</organism>
<dbReference type="Proteomes" id="UP000230842">
    <property type="component" value="Unassembled WGS sequence"/>
</dbReference>